<dbReference type="Pfam" id="PF07905">
    <property type="entry name" value="PucR"/>
    <property type="match status" value="1"/>
</dbReference>
<dbReference type="Gene3D" id="1.10.10.2840">
    <property type="entry name" value="PucR C-terminal helix-turn-helix domain"/>
    <property type="match status" value="1"/>
</dbReference>
<dbReference type="InterPro" id="IPR051448">
    <property type="entry name" value="CdaR-like_regulators"/>
</dbReference>
<evidence type="ECO:0000256" key="1">
    <source>
        <dbReference type="SAM" id="MobiDB-lite"/>
    </source>
</evidence>
<comment type="caution">
    <text evidence="4">The sequence shown here is derived from an EMBL/GenBank/DDBJ whole genome shotgun (WGS) entry which is preliminary data.</text>
</comment>
<organism evidence="4 5">
    <name type="scientific">Arthrobacter ginkgonis</name>
    <dbReference type="NCBI Taxonomy" id="1630594"/>
    <lineage>
        <taxon>Bacteria</taxon>
        <taxon>Bacillati</taxon>
        <taxon>Actinomycetota</taxon>
        <taxon>Actinomycetes</taxon>
        <taxon>Micrococcales</taxon>
        <taxon>Micrococcaceae</taxon>
        <taxon>Arthrobacter</taxon>
    </lineage>
</organism>
<dbReference type="EMBL" id="BAABEO010000035">
    <property type="protein sequence ID" value="GAA3704134.1"/>
    <property type="molecule type" value="Genomic_DNA"/>
</dbReference>
<keyword evidence="5" id="KW-1185">Reference proteome</keyword>
<dbReference type="PANTHER" id="PTHR33744:SF1">
    <property type="entry name" value="DNA-BINDING TRANSCRIPTIONAL ACTIVATOR ADER"/>
    <property type="match status" value="1"/>
</dbReference>
<feature type="compositionally biased region" description="Low complexity" evidence="1">
    <location>
        <begin position="186"/>
        <end position="199"/>
    </location>
</feature>
<dbReference type="InterPro" id="IPR042070">
    <property type="entry name" value="PucR_C-HTH_sf"/>
</dbReference>
<evidence type="ECO:0000259" key="2">
    <source>
        <dbReference type="Pfam" id="PF07905"/>
    </source>
</evidence>
<feature type="region of interest" description="Disordered" evidence="1">
    <location>
        <begin position="180"/>
        <end position="200"/>
    </location>
</feature>
<dbReference type="RefSeq" id="WP_345154626.1">
    <property type="nucleotide sequence ID" value="NZ_BAABEO010000035.1"/>
</dbReference>
<protein>
    <submittedName>
        <fullName evidence="4">PucR family transcriptional regulator</fullName>
    </submittedName>
</protein>
<accession>A0ABP7DGC0</accession>
<dbReference type="Pfam" id="PF13556">
    <property type="entry name" value="HTH_30"/>
    <property type="match status" value="1"/>
</dbReference>
<reference evidence="5" key="1">
    <citation type="journal article" date="2019" name="Int. J. Syst. Evol. Microbiol.">
        <title>The Global Catalogue of Microorganisms (GCM) 10K type strain sequencing project: providing services to taxonomists for standard genome sequencing and annotation.</title>
        <authorList>
            <consortium name="The Broad Institute Genomics Platform"/>
            <consortium name="The Broad Institute Genome Sequencing Center for Infectious Disease"/>
            <person name="Wu L."/>
            <person name="Ma J."/>
        </authorList>
    </citation>
    <scope>NUCLEOTIDE SEQUENCE [LARGE SCALE GENOMIC DNA]</scope>
    <source>
        <strain evidence="5">JCM 30742</strain>
    </source>
</reference>
<dbReference type="InterPro" id="IPR012914">
    <property type="entry name" value="PucR_dom"/>
</dbReference>
<evidence type="ECO:0000313" key="5">
    <source>
        <dbReference type="Proteomes" id="UP001500752"/>
    </source>
</evidence>
<feature type="domain" description="PucR C-terminal helix-turn-helix" evidence="3">
    <location>
        <begin position="426"/>
        <end position="484"/>
    </location>
</feature>
<evidence type="ECO:0000313" key="4">
    <source>
        <dbReference type="EMBL" id="GAA3704134.1"/>
    </source>
</evidence>
<proteinExistence type="predicted"/>
<feature type="domain" description="Purine catabolism PurC-like" evidence="2">
    <location>
        <begin position="10"/>
        <end position="129"/>
    </location>
</feature>
<dbReference type="InterPro" id="IPR025736">
    <property type="entry name" value="PucR_C-HTH_dom"/>
</dbReference>
<sequence>MPTLAAALRFPSLAGAAPVVRTAPEGGLERDVRWIHSSEVLAIAPLLRGGEVLLTGGMALLALADAERREYVRSLAARDVAALAVEMTDWDEPEVEALTEAAAEAGLTLVELRRVVRFVDVAEEINSAIVNRQARIQSVVDGISRSIAEHIAGRGPQLDAIVRLAAESLEARVTLTATDGAREEAAGSAGDPAGPAPRSAEADIAVGGHVVAHLLIESRAAGNDLLSAAASRLSEVLALALAQSFRPSPDQIAEGRLMQAVIDGAPRKSVGRLWAGTTLPPGPACVVLLVPLGSTTAHEAVLRRTVPRAAGAVWGRGRAVLVPLARPDAPQRRADLVAAAVEAVDGLMVRCVVGPLVWDGAEAHESFTEARTLLDEAADQPGVVDVSAEFGNRVARQLEAASFVPVHVRSALGMVHDWDRRHGTPLVETLARWLDSGCNATATAARLHIERQTLHKRLSKSFELLGGDPRTTGDVFPLHVAVRVALLGFYLP</sequence>
<name>A0ABP7DGC0_9MICC</name>
<evidence type="ECO:0000259" key="3">
    <source>
        <dbReference type="Pfam" id="PF13556"/>
    </source>
</evidence>
<gene>
    <name evidence="4" type="ORF">GCM10023081_45610</name>
</gene>
<dbReference type="Proteomes" id="UP001500752">
    <property type="component" value="Unassembled WGS sequence"/>
</dbReference>
<dbReference type="PANTHER" id="PTHR33744">
    <property type="entry name" value="CARBOHYDRATE DIACID REGULATOR"/>
    <property type="match status" value="1"/>
</dbReference>